<dbReference type="InterPro" id="IPR005399">
    <property type="entry name" value="K_chnl_volt-dep_bsu_KCNAB-rel"/>
</dbReference>
<evidence type="ECO:0000259" key="4">
    <source>
        <dbReference type="Pfam" id="PF00248"/>
    </source>
</evidence>
<feature type="domain" description="NADP-dependent oxidoreductase" evidence="4">
    <location>
        <begin position="15"/>
        <end position="316"/>
    </location>
</feature>
<dbReference type="PANTHER" id="PTHR43150:SF4">
    <property type="entry name" value="L-GLYCERALDEHYDE 3-PHOSPHATE REDUCTASE"/>
    <property type="match status" value="1"/>
</dbReference>
<dbReference type="SUPFAM" id="SSF51430">
    <property type="entry name" value="NAD(P)-linked oxidoreductase"/>
    <property type="match status" value="1"/>
</dbReference>
<dbReference type="InterPro" id="IPR036812">
    <property type="entry name" value="NAD(P)_OxRdtase_dom_sf"/>
</dbReference>
<reference evidence="5" key="1">
    <citation type="submission" date="2016-04" db="EMBL/GenBank/DDBJ databases">
        <authorList>
            <person name="Evans L.H."/>
            <person name="Alamgir A."/>
            <person name="Owens N."/>
            <person name="Weber N.D."/>
            <person name="Virtaneva K."/>
            <person name="Barbian K."/>
            <person name="Babar A."/>
            <person name="Rosenke K."/>
        </authorList>
    </citation>
    <scope>NUCLEOTIDE SEQUENCE</scope>
    <source>
        <strain evidence="5">86-2</strain>
    </source>
</reference>
<comment type="similarity">
    <text evidence="1">Belongs to the shaker potassium channel beta subunit family.</text>
</comment>
<dbReference type="EMBL" id="FLUL01000001">
    <property type="protein sequence ID" value="SBV96954.1"/>
    <property type="molecule type" value="Genomic_DNA"/>
</dbReference>
<protein>
    <submittedName>
        <fullName evidence="5">Aldo-keto reductase</fullName>
    </submittedName>
</protein>
<dbReference type="PANTHER" id="PTHR43150">
    <property type="entry name" value="HYPERKINETIC, ISOFORM M"/>
    <property type="match status" value="1"/>
</dbReference>
<dbReference type="Gene3D" id="3.20.20.100">
    <property type="entry name" value="NADP-dependent oxidoreductase domain"/>
    <property type="match status" value="1"/>
</dbReference>
<evidence type="ECO:0000256" key="1">
    <source>
        <dbReference type="ARBA" id="ARBA00006515"/>
    </source>
</evidence>
<evidence type="ECO:0000256" key="2">
    <source>
        <dbReference type="ARBA" id="ARBA00022857"/>
    </source>
</evidence>
<proteinExistence type="inferred from homology"/>
<keyword evidence="3" id="KW-0560">Oxidoreductase</keyword>
<dbReference type="GO" id="GO:0051596">
    <property type="term" value="P:methylglyoxal catabolic process"/>
    <property type="evidence" value="ECO:0007669"/>
    <property type="project" value="TreeGrafter"/>
</dbReference>
<dbReference type="Pfam" id="PF00248">
    <property type="entry name" value="Aldo_ket_red"/>
    <property type="match status" value="1"/>
</dbReference>
<dbReference type="AlphaFoldDB" id="A0A212JBX3"/>
<dbReference type="RefSeq" id="WP_296948172.1">
    <property type="nucleotide sequence ID" value="NZ_LT599021.1"/>
</dbReference>
<keyword evidence="2" id="KW-0521">NADP</keyword>
<name>A0A212JBX3_9BACT</name>
<dbReference type="GO" id="GO:0016491">
    <property type="term" value="F:oxidoreductase activity"/>
    <property type="evidence" value="ECO:0007669"/>
    <property type="project" value="UniProtKB-KW"/>
</dbReference>
<dbReference type="InterPro" id="IPR023210">
    <property type="entry name" value="NADP_OxRdtase_dom"/>
</dbReference>
<sequence length="317" mass="35563">MKYNFCGNSGLQLPEISLGLWHNFGDVDDFEMATSMILHAFDSGITHFDLANNYGPPPGSAEANFGKVLAKELKEHRDELIISSKAGHLMWNGPYGDGGSRKYIMASIDQSLKRTGLEYFDIFYSHRYDPQTPIEETMQALVDIVRQGKALYVGVSKYPPQQLIKAYEILKSQHVPCLIYQDKYSMLVRNPEIEHMAINKEYGVGFIAFSPLAQGLLTNKYLHGIPETSRAHKSHGFLQESEITQDVIKQVSALNDLALQRGQTLAEMALAWLLHNEQVTSVIIGTSSLNQLKDNLKAKENANFSAEELTLIEKILK</sequence>
<accession>A0A212JBX3</accession>
<gene>
    <name evidence="5" type="primary">yghZ</name>
    <name evidence="5" type="ORF">KL86DYS2_11186</name>
</gene>
<organism evidence="5">
    <name type="scientific">uncultured Dysgonomonas sp</name>
    <dbReference type="NCBI Taxonomy" id="206096"/>
    <lineage>
        <taxon>Bacteria</taxon>
        <taxon>Pseudomonadati</taxon>
        <taxon>Bacteroidota</taxon>
        <taxon>Bacteroidia</taxon>
        <taxon>Bacteroidales</taxon>
        <taxon>Dysgonomonadaceae</taxon>
        <taxon>Dysgonomonas</taxon>
        <taxon>environmental samples</taxon>
    </lineage>
</organism>
<evidence type="ECO:0000256" key="3">
    <source>
        <dbReference type="ARBA" id="ARBA00023002"/>
    </source>
</evidence>
<evidence type="ECO:0000313" key="5">
    <source>
        <dbReference type="EMBL" id="SBV96954.1"/>
    </source>
</evidence>